<feature type="compositionally biased region" description="Low complexity" evidence="2">
    <location>
        <begin position="191"/>
        <end position="205"/>
    </location>
</feature>
<protein>
    <submittedName>
        <fullName evidence="3">Uncharacterized protein</fullName>
    </submittedName>
</protein>
<feature type="region of interest" description="Disordered" evidence="2">
    <location>
        <begin position="182"/>
        <end position="219"/>
    </location>
</feature>
<dbReference type="VEuPathDB" id="FungiDB:CAGL0M07205g"/>
<dbReference type="AlphaFoldDB" id="A0A0W0CXV2"/>
<proteinExistence type="predicted"/>
<sequence>MTRPPVLQYGIPFGVTVGVWKSLRKYLGHRMPYSSLHEPSQFEQWADDFFVPETLQEKIIEHIPEPVKHNKLSELFEQVTQRFFDMDTRLSIIMLIVIVLAPLLSPSRKETHENCNDNENELQQSTAEERLKSAETTAVDLDEQEKEIHMEEIEDSTVVAVKLPVATAEEVELMHETFGAVPALKREPNPSHTASSSSLDSANSKLSRESPRVPLQVSPAKACNSNAQINNFQAYSQPFTY</sequence>
<keyword evidence="1" id="KW-0175">Coiled coil</keyword>
<feature type="coiled-coil region" evidence="1">
    <location>
        <begin position="108"/>
        <end position="144"/>
    </location>
</feature>
<evidence type="ECO:0000313" key="4">
    <source>
        <dbReference type="Proteomes" id="UP000054886"/>
    </source>
</evidence>
<evidence type="ECO:0000256" key="2">
    <source>
        <dbReference type="SAM" id="MobiDB-lite"/>
    </source>
</evidence>
<dbReference type="EMBL" id="LLZZ01000117">
    <property type="protein sequence ID" value="KTB04258.1"/>
    <property type="molecule type" value="Genomic_DNA"/>
</dbReference>
<evidence type="ECO:0000256" key="1">
    <source>
        <dbReference type="SAM" id="Coils"/>
    </source>
</evidence>
<organism evidence="3 4">
    <name type="scientific">Candida glabrata</name>
    <name type="common">Yeast</name>
    <name type="synonym">Torulopsis glabrata</name>
    <dbReference type="NCBI Taxonomy" id="5478"/>
    <lineage>
        <taxon>Eukaryota</taxon>
        <taxon>Fungi</taxon>
        <taxon>Dikarya</taxon>
        <taxon>Ascomycota</taxon>
        <taxon>Saccharomycotina</taxon>
        <taxon>Saccharomycetes</taxon>
        <taxon>Saccharomycetales</taxon>
        <taxon>Saccharomycetaceae</taxon>
        <taxon>Nakaseomyces</taxon>
    </lineage>
</organism>
<dbReference type="Proteomes" id="UP000054886">
    <property type="component" value="Unassembled WGS sequence"/>
</dbReference>
<gene>
    <name evidence="3" type="ORF">AO440_004164</name>
</gene>
<dbReference type="VEuPathDB" id="FungiDB:GVI51_M07183"/>
<comment type="caution">
    <text evidence="3">The sequence shown here is derived from an EMBL/GenBank/DDBJ whole genome shotgun (WGS) entry which is preliminary data.</text>
</comment>
<accession>A0A0W0CXV2</accession>
<name>A0A0W0CXV2_CANGB</name>
<dbReference type="VEuPathDB" id="FungiDB:GWK60_M07183"/>
<reference evidence="3 4" key="1">
    <citation type="submission" date="2015-10" db="EMBL/GenBank/DDBJ databases">
        <title>Draft genomes sequences of Candida glabrata isolates 1A, 1B, 2A, 2B, 3A and 3B.</title>
        <authorList>
            <person name="Haavelsrud O.E."/>
            <person name="Gaustad P."/>
        </authorList>
    </citation>
    <scope>NUCLEOTIDE SEQUENCE [LARGE SCALE GENOMIC DNA]</scope>
    <source>
        <strain evidence="3">910700640</strain>
    </source>
</reference>
<dbReference type="VEuPathDB" id="FungiDB:B1J91_M07205g"/>
<evidence type="ECO:0000313" key="3">
    <source>
        <dbReference type="EMBL" id="KTB04258.1"/>
    </source>
</evidence>